<dbReference type="Pfam" id="PF01408">
    <property type="entry name" value="GFO_IDH_MocA"/>
    <property type="match status" value="1"/>
</dbReference>
<evidence type="ECO:0000259" key="2">
    <source>
        <dbReference type="Pfam" id="PF22725"/>
    </source>
</evidence>
<name>B4D0V7_9BACT</name>
<dbReference type="GO" id="GO:0000166">
    <property type="term" value="F:nucleotide binding"/>
    <property type="evidence" value="ECO:0007669"/>
    <property type="project" value="InterPro"/>
</dbReference>
<dbReference type="EMBL" id="ABVL01000006">
    <property type="protein sequence ID" value="EDY19969.1"/>
    <property type="molecule type" value="Genomic_DNA"/>
</dbReference>
<dbReference type="InterPro" id="IPR055170">
    <property type="entry name" value="GFO_IDH_MocA-like_dom"/>
</dbReference>
<proteinExistence type="predicted"/>
<feature type="domain" description="GFO/IDH/MocA-like oxidoreductase" evidence="2">
    <location>
        <begin position="133"/>
        <end position="254"/>
    </location>
</feature>
<dbReference type="InterPro" id="IPR051317">
    <property type="entry name" value="Gfo/Idh/MocA_oxidoreduct"/>
</dbReference>
<comment type="caution">
    <text evidence="3">The sequence shown here is derived from an EMBL/GenBank/DDBJ whole genome shotgun (WGS) entry which is preliminary data.</text>
</comment>
<dbReference type="Pfam" id="PF22725">
    <property type="entry name" value="GFO_IDH_MocA_C3"/>
    <property type="match status" value="1"/>
</dbReference>
<gene>
    <name evidence="3" type="ORF">CfE428DRAFT_2558</name>
</gene>
<evidence type="ECO:0000313" key="3">
    <source>
        <dbReference type="EMBL" id="EDY19969.1"/>
    </source>
</evidence>
<organism evidence="3 4">
    <name type="scientific">Chthoniobacter flavus Ellin428</name>
    <dbReference type="NCBI Taxonomy" id="497964"/>
    <lineage>
        <taxon>Bacteria</taxon>
        <taxon>Pseudomonadati</taxon>
        <taxon>Verrucomicrobiota</taxon>
        <taxon>Spartobacteria</taxon>
        <taxon>Chthoniobacterales</taxon>
        <taxon>Chthoniobacteraceae</taxon>
        <taxon>Chthoniobacter</taxon>
    </lineage>
</organism>
<dbReference type="PANTHER" id="PTHR43708">
    <property type="entry name" value="CONSERVED EXPRESSED OXIDOREDUCTASE (EUROFUNG)"/>
    <property type="match status" value="1"/>
</dbReference>
<dbReference type="InParanoid" id="B4D0V7"/>
<dbReference type="PANTHER" id="PTHR43708:SF8">
    <property type="entry name" value="OXIDOREDUCTASE"/>
    <property type="match status" value="1"/>
</dbReference>
<dbReference type="InterPro" id="IPR000683">
    <property type="entry name" value="Gfo/Idh/MocA-like_OxRdtase_N"/>
</dbReference>
<dbReference type="Gene3D" id="3.30.360.10">
    <property type="entry name" value="Dihydrodipicolinate Reductase, domain 2"/>
    <property type="match status" value="1"/>
</dbReference>
<evidence type="ECO:0000313" key="4">
    <source>
        <dbReference type="Proteomes" id="UP000005824"/>
    </source>
</evidence>
<dbReference type="STRING" id="497964.CfE428DRAFT_2558"/>
<dbReference type="SUPFAM" id="SSF55347">
    <property type="entry name" value="Glyceraldehyde-3-phosphate dehydrogenase-like, C-terminal domain"/>
    <property type="match status" value="1"/>
</dbReference>
<dbReference type="InterPro" id="IPR036291">
    <property type="entry name" value="NAD(P)-bd_dom_sf"/>
</dbReference>
<dbReference type="Gene3D" id="3.40.50.720">
    <property type="entry name" value="NAD(P)-binding Rossmann-like Domain"/>
    <property type="match status" value="1"/>
</dbReference>
<accession>B4D0V7</accession>
<reference evidence="3 4" key="1">
    <citation type="journal article" date="2011" name="J. Bacteriol.">
        <title>Genome sequence of Chthoniobacter flavus Ellin428, an aerobic heterotrophic soil bacterium.</title>
        <authorList>
            <person name="Kant R."/>
            <person name="van Passel M.W."/>
            <person name="Palva A."/>
            <person name="Lucas S."/>
            <person name="Lapidus A."/>
            <person name="Glavina Del Rio T."/>
            <person name="Dalin E."/>
            <person name="Tice H."/>
            <person name="Bruce D."/>
            <person name="Goodwin L."/>
            <person name="Pitluck S."/>
            <person name="Larimer F.W."/>
            <person name="Land M.L."/>
            <person name="Hauser L."/>
            <person name="Sangwan P."/>
            <person name="de Vos W.M."/>
            <person name="Janssen P.H."/>
            <person name="Smidt H."/>
        </authorList>
    </citation>
    <scope>NUCLEOTIDE SEQUENCE [LARGE SCALE GENOMIC DNA]</scope>
    <source>
        <strain evidence="3 4">Ellin428</strain>
    </source>
</reference>
<feature type="domain" description="Gfo/Idh/MocA-like oxidoreductase N-terminal" evidence="1">
    <location>
        <begin position="4"/>
        <end position="123"/>
    </location>
</feature>
<dbReference type="FunCoup" id="B4D0V7">
    <property type="interactions" value="164"/>
</dbReference>
<sequence length="344" mass="37796">MKPVRCALIGYGAWGSHHARAIVESPQAELVGIAARSEASQAAARGALPGVRVVGDYHELLTDPSIEMVDVVLPSDLHHRVGLDVLRAGKHLLMEKPMAINEAQCDDLIRCAKEQSRLLAVGHEFRLSSLWGKARAMIDEGAIGTPQYALIELWRRPYRLGASGWRYDIQRVGNWILEEPIHFFDLARWYFSGAGNPVSVFARANSKQPDHPELQDNFSAIVNFPGGAYAVISQTLSAFEHHQVVKITGTRGALWASWSGALDRTFHPSFSLKHFDGTDVREIPIEKPTGEVFELVDEINAMAAAIRQGAPLPASGEDGRWSVAMCLRAQESVDSGKPVSFRTS</sequence>
<dbReference type="RefSeq" id="WP_006979883.1">
    <property type="nucleotide sequence ID" value="NZ_ABVL01000006.1"/>
</dbReference>
<dbReference type="Proteomes" id="UP000005824">
    <property type="component" value="Unassembled WGS sequence"/>
</dbReference>
<dbReference type="eggNOG" id="COG0673">
    <property type="taxonomic scope" value="Bacteria"/>
</dbReference>
<keyword evidence="4" id="KW-1185">Reference proteome</keyword>
<evidence type="ECO:0000259" key="1">
    <source>
        <dbReference type="Pfam" id="PF01408"/>
    </source>
</evidence>
<dbReference type="SUPFAM" id="SSF51735">
    <property type="entry name" value="NAD(P)-binding Rossmann-fold domains"/>
    <property type="match status" value="1"/>
</dbReference>
<protein>
    <submittedName>
        <fullName evidence="3">Oxidoreductase domain protein</fullName>
    </submittedName>
</protein>
<dbReference type="AlphaFoldDB" id="B4D0V7"/>